<evidence type="ECO:0000313" key="2">
    <source>
        <dbReference type="Proteomes" id="UP000829447"/>
    </source>
</evidence>
<comment type="caution">
    <text evidence="1">The sequence shown here is derived from an EMBL/GenBank/DDBJ whole genome shotgun (WGS) entry which is preliminary data.</text>
</comment>
<keyword evidence="2" id="KW-1185">Reference proteome</keyword>
<protein>
    <submittedName>
        <fullName evidence="1">Uncharacterized protein</fullName>
    </submittedName>
</protein>
<organism evidence="1 2">
    <name type="scientific">Pangasianodon gigas</name>
    <name type="common">Mekong giant catfish</name>
    <name type="synonym">Pangasius gigas</name>
    <dbReference type="NCBI Taxonomy" id="30993"/>
    <lineage>
        <taxon>Eukaryota</taxon>
        <taxon>Metazoa</taxon>
        <taxon>Chordata</taxon>
        <taxon>Craniata</taxon>
        <taxon>Vertebrata</taxon>
        <taxon>Euteleostomi</taxon>
        <taxon>Actinopterygii</taxon>
        <taxon>Neopterygii</taxon>
        <taxon>Teleostei</taxon>
        <taxon>Ostariophysi</taxon>
        <taxon>Siluriformes</taxon>
        <taxon>Pangasiidae</taxon>
        <taxon>Pangasianodon</taxon>
    </lineage>
</organism>
<name>A0ACC5WA33_PANGG</name>
<evidence type="ECO:0000313" key="1">
    <source>
        <dbReference type="EMBL" id="MCI4375836.1"/>
    </source>
</evidence>
<gene>
    <name evidence="1" type="ORF">PGIGA_G00115280</name>
</gene>
<dbReference type="EMBL" id="CM040455">
    <property type="protein sequence ID" value="MCI4375836.1"/>
    <property type="molecule type" value="Genomic_DNA"/>
</dbReference>
<accession>A0ACC5WA33</accession>
<reference evidence="1 2" key="1">
    <citation type="journal article" date="2022" name="bioRxiv">
        <title>An ancient truncated duplication of the anti-Mullerian hormone receptor type 2 gene is a potential conserved master sex determinant in the Pangasiidae catfish family.</title>
        <authorList>
            <person name="Wen M."/>
            <person name="Pan Q."/>
            <person name="Jouanno E."/>
            <person name="Montfort J."/>
            <person name="Zahm M."/>
            <person name="Cabau C."/>
            <person name="Klopp C."/>
            <person name="Iampietro C."/>
            <person name="Roques C."/>
            <person name="Bouchez O."/>
            <person name="Castinel A."/>
            <person name="Donnadieu C."/>
            <person name="Parrinello H."/>
            <person name="Poncet C."/>
            <person name="Belmonte E."/>
            <person name="Gautier V."/>
            <person name="Avarre J.-C."/>
            <person name="Dugue R."/>
            <person name="Gustiano R."/>
            <person name="Ha T.T.T."/>
            <person name="Campet M."/>
            <person name="Sriphairoj K."/>
            <person name="Ribolli J."/>
            <person name="de Almeida F.L."/>
            <person name="Desvignes T."/>
            <person name="Postlethwait J.H."/>
            <person name="Bucao C.F."/>
            <person name="Robinson-Rechavi M."/>
            <person name="Bobe J."/>
            <person name="Herpin A."/>
            <person name="Guiguen Y."/>
        </authorList>
    </citation>
    <scope>NUCLEOTIDE SEQUENCE [LARGE SCALE GENOMIC DNA]</scope>
    <source>
        <strain evidence="1">YG-Dec2019</strain>
    </source>
</reference>
<proteinExistence type="predicted"/>
<dbReference type="Proteomes" id="UP000829447">
    <property type="component" value="Linkage Group LG2"/>
</dbReference>
<sequence>MASSGDMRGNVGNTSQPQILQFLTAQPKALGTVQIMIGVVTFLFGIVLVSDPPFAPISVISGNVYWASIAYIIAGSLSVAAENKPHPCLVQGSLGMNVVSAVFSVLSVGLLTWDLFLYYTCYPYSDCSRLEARSKAISGVLLFFAVLQFIISITISALACKATCCSEPMVPSVAYANQAAIGNPQNVVNIPKAQGHMNNPAPQNVYEWPHSR</sequence>